<accession>W0EZ68</accession>
<evidence type="ECO:0000256" key="7">
    <source>
        <dbReference type="ARBA" id="ARBA00023239"/>
    </source>
</evidence>
<dbReference type="InterPro" id="IPR030963">
    <property type="entry name" value="DHQ_synth_fam"/>
</dbReference>
<dbReference type="eggNOG" id="COG0337">
    <property type="taxonomic scope" value="Bacteria"/>
</dbReference>
<dbReference type="InterPro" id="IPR050071">
    <property type="entry name" value="Dehydroquinate_synthase"/>
</dbReference>
<dbReference type="GO" id="GO:0008652">
    <property type="term" value="P:amino acid biosynthetic process"/>
    <property type="evidence" value="ECO:0007669"/>
    <property type="project" value="UniProtKB-KW"/>
</dbReference>
<dbReference type="PIRSF" id="PIRSF001455">
    <property type="entry name" value="DHQ_synth"/>
    <property type="match status" value="1"/>
</dbReference>
<keyword evidence="12" id="KW-1185">Reference proteome</keyword>
<reference evidence="11 12" key="1">
    <citation type="submission" date="2013-12" db="EMBL/GenBank/DDBJ databases">
        <authorList>
            <consortium name="DOE Joint Genome Institute"/>
            <person name="Eisen J."/>
            <person name="Huntemann M."/>
            <person name="Han J."/>
            <person name="Chen A."/>
            <person name="Kyrpides N."/>
            <person name="Mavromatis K."/>
            <person name="Markowitz V."/>
            <person name="Palaniappan K."/>
            <person name="Ivanova N."/>
            <person name="Schaumberg A."/>
            <person name="Pati A."/>
            <person name="Liolios K."/>
            <person name="Nordberg H.P."/>
            <person name="Cantor M.N."/>
            <person name="Hua S.X."/>
            <person name="Woyke T."/>
        </authorList>
    </citation>
    <scope>NUCLEOTIDE SEQUENCE [LARGE SCALE GENOMIC DNA]</scope>
    <source>
        <strain evidence="12">DSM 19437</strain>
    </source>
</reference>
<dbReference type="STRING" id="929713.NIASO_03380"/>
<gene>
    <name evidence="11" type="primary">aroB</name>
    <name evidence="11" type="ORF">NIASO_03380</name>
</gene>
<dbReference type="InterPro" id="IPR056179">
    <property type="entry name" value="DHQS_C"/>
</dbReference>
<organism evidence="11 12">
    <name type="scientific">Niabella soli DSM 19437</name>
    <dbReference type="NCBI Taxonomy" id="929713"/>
    <lineage>
        <taxon>Bacteria</taxon>
        <taxon>Pseudomonadati</taxon>
        <taxon>Bacteroidota</taxon>
        <taxon>Chitinophagia</taxon>
        <taxon>Chitinophagales</taxon>
        <taxon>Chitinophagaceae</taxon>
        <taxon>Niabella</taxon>
    </lineage>
</organism>
<dbReference type="HOGENOM" id="CLU_001201_0_4_10"/>
<evidence type="ECO:0000259" key="9">
    <source>
        <dbReference type="Pfam" id="PF01761"/>
    </source>
</evidence>
<dbReference type="Proteomes" id="UP000003586">
    <property type="component" value="Chromosome"/>
</dbReference>
<evidence type="ECO:0000313" key="12">
    <source>
        <dbReference type="Proteomes" id="UP000003586"/>
    </source>
</evidence>
<dbReference type="RefSeq" id="WP_008583579.1">
    <property type="nucleotide sequence ID" value="NZ_CP007035.1"/>
</dbReference>
<comment type="cofactor">
    <cofactor evidence="1">
        <name>NAD(+)</name>
        <dbReference type="ChEBI" id="CHEBI:57540"/>
    </cofactor>
</comment>
<evidence type="ECO:0000256" key="8">
    <source>
        <dbReference type="ARBA" id="ARBA00023285"/>
    </source>
</evidence>
<evidence type="ECO:0000256" key="5">
    <source>
        <dbReference type="ARBA" id="ARBA00023027"/>
    </source>
</evidence>
<dbReference type="SUPFAM" id="SSF56796">
    <property type="entry name" value="Dehydroquinate synthase-like"/>
    <property type="match status" value="1"/>
</dbReference>
<dbReference type="EMBL" id="CP007035">
    <property type="protein sequence ID" value="AHF14489.1"/>
    <property type="molecule type" value="Genomic_DNA"/>
</dbReference>
<proteinExistence type="predicted"/>
<dbReference type="PANTHER" id="PTHR43622">
    <property type="entry name" value="3-DEHYDROQUINATE SYNTHASE"/>
    <property type="match status" value="1"/>
</dbReference>
<evidence type="ECO:0000259" key="10">
    <source>
        <dbReference type="Pfam" id="PF24621"/>
    </source>
</evidence>
<dbReference type="KEGG" id="nso:NIASO_03380"/>
<dbReference type="PANTHER" id="PTHR43622:SF7">
    <property type="entry name" value="3-DEHYDROQUINATE SYNTHASE, CHLOROPLASTIC"/>
    <property type="match status" value="1"/>
</dbReference>
<keyword evidence="6" id="KW-0057">Aromatic amino acid biosynthesis</keyword>
<dbReference type="GO" id="GO:0003856">
    <property type="term" value="F:3-dehydroquinate synthase activity"/>
    <property type="evidence" value="ECO:0007669"/>
    <property type="project" value="UniProtKB-EC"/>
</dbReference>
<evidence type="ECO:0000256" key="6">
    <source>
        <dbReference type="ARBA" id="ARBA00023141"/>
    </source>
</evidence>
<dbReference type="EC" id="4.2.3.4" evidence="11"/>
<sequence length="384" mass="42420">MIIEQQFTIKYQYRIHFTEDIFTTQNTTFSDIIYSHSNNRFTPSLLFIIDSNVAAVHPELQSEISRYISHYAIGSRFINVLIIPGGEKAKENDQAYQSILNAIHQFKIDRHSFVVAIGGGAVCDVTGFAAAVAHRGIKLIRIPTTTLAQNDAAIGVKNGINAFGKKNFLGTFATPVAVINDSRFLRTLPYKTWIAGLAEAIKVALIKDAAFFERIEQLAPALHAGDETAMQETIIECAKLHLQHIANGDPFESGSSRPLDFGHWSAHKLERMSGYRLLHGEAVAIGIALDCTYAHLKGYLNTAALNRIFNLLWQLNLPTNDLLLSQTEELLQGLTEFREHLGGVLTIPLLKNIGTAFNVYTIDEPVMYQAAKKLATASPAISLV</sequence>
<feature type="domain" description="3-dehydroquinate synthase N-terminal" evidence="9">
    <location>
        <begin position="81"/>
        <end position="193"/>
    </location>
</feature>
<evidence type="ECO:0000256" key="4">
    <source>
        <dbReference type="ARBA" id="ARBA00022723"/>
    </source>
</evidence>
<dbReference type="CDD" id="cd08198">
    <property type="entry name" value="DHQS-like"/>
    <property type="match status" value="1"/>
</dbReference>
<evidence type="ECO:0000256" key="1">
    <source>
        <dbReference type="ARBA" id="ARBA00001911"/>
    </source>
</evidence>
<protein>
    <submittedName>
        <fullName evidence="11">3-dehydroquinate synthase</fullName>
        <ecNumber evidence="11">4.2.3.4</ecNumber>
    </submittedName>
</protein>
<dbReference type="AlphaFoldDB" id="W0EZ68"/>
<dbReference type="OrthoDB" id="9806583at2"/>
<evidence type="ECO:0000313" key="11">
    <source>
        <dbReference type="EMBL" id="AHF14489.1"/>
    </source>
</evidence>
<evidence type="ECO:0000256" key="2">
    <source>
        <dbReference type="ARBA" id="ARBA00001941"/>
    </source>
</evidence>
<feature type="domain" description="3-dehydroquinate synthase C-terminal" evidence="10">
    <location>
        <begin position="196"/>
        <end position="332"/>
    </location>
</feature>
<keyword evidence="4" id="KW-0479">Metal-binding</keyword>
<keyword evidence="5" id="KW-0520">NAD</keyword>
<dbReference type="Pfam" id="PF01761">
    <property type="entry name" value="DHQ_synthase"/>
    <property type="match status" value="1"/>
</dbReference>
<keyword evidence="8" id="KW-0170">Cobalt</keyword>
<keyword evidence="7 11" id="KW-0456">Lyase</keyword>
<dbReference type="GO" id="GO:0046872">
    <property type="term" value="F:metal ion binding"/>
    <property type="evidence" value="ECO:0007669"/>
    <property type="project" value="UniProtKB-KW"/>
</dbReference>
<keyword evidence="3" id="KW-0028">Amino-acid biosynthesis</keyword>
<name>W0EZ68_9BACT</name>
<evidence type="ECO:0000256" key="3">
    <source>
        <dbReference type="ARBA" id="ARBA00022605"/>
    </source>
</evidence>
<dbReference type="InterPro" id="IPR030960">
    <property type="entry name" value="DHQS/DOIS_N"/>
</dbReference>
<dbReference type="GO" id="GO:0009073">
    <property type="term" value="P:aromatic amino acid family biosynthetic process"/>
    <property type="evidence" value="ECO:0007669"/>
    <property type="project" value="UniProtKB-KW"/>
</dbReference>
<dbReference type="Gene3D" id="1.20.1090.10">
    <property type="entry name" value="Dehydroquinate synthase-like - alpha domain"/>
    <property type="match status" value="1"/>
</dbReference>
<comment type="cofactor">
    <cofactor evidence="2">
        <name>Co(2+)</name>
        <dbReference type="ChEBI" id="CHEBI:48828"/>
    </cofactor>
</comment>
<dbReference type="Pfam" id="PF24621">
    <property type="entry name" value="DHQS_C"/>
    <property type="match status" value="1"/>
</dbReference>
<dbReference type="NCBIfam" id="NF004852">
    <property type="entry name" value="PRK06203.1"/>
    <property type="match status" value="1"/>
</dbReference>
<dbReference type="Gene3D" id="3.40.50.1970">
    <property type="match status" value="1"/>
</dbReference>